<keyword evidence="5 9" id="KW-0863">Zinc-finger</keyword>
<dbReference type="PROSITE" id="PS50076">
    <property type="entry name" value="DNAJ_2"/>
    <property type="match status" value="1"/>
</dbReference>
<dbReference type="Gene3D" id="1.10.287.110">
    <property type="entry name" value="DnaJ domain"/>
    <property type="match status" value="1"/>
</dbReference>
<sequence>MSAKRDYYEVLGISKDVQINEIKSQYRKLALKFHPDRNKSSEAVEHFKEISEAYAVLSDTKKRQLYDQHGHAGVDGRYSTEDIFRGAGFNFDDVGSIFENLFGGRGQGFGGFGRQRGSDLLHETFVSLEDVLNGKRMDLDLQKNVDCPECNGSGCFPGTSKIKCSDCDGQGQVSVSRNMGFSTFVTVQPCRKCSGHGMMIEKPCKKCKLGKVKGTKHISFELPAGIDNGDYVISGEGESIPDGVSGDLIIRVNVQPHPKFKRDGRDIFYDTQLSMTDASLGKNLEVPTLEGFSKITVEPGSQPNTIIKLKGKGLQGRGFRGRGDQYVRLVVNIPKKLSKHQKDLLKDLEDSFD</sequence>
<keyword evidence="8" id="KW-0143">Chaperone</keyword>
<dbReference type="GO" id="GO:0042026">
    <property type="term" value="P:protein refolding"/>
    <property type="evidence" value="ECO:0007669"/>
    <property type="project" value="TreeGrafter"/>
</dbReference>
<keyword evidence="7" id="KW-0346">Stress response</keyword>
<dbReference type="Pfam" id="PF00684">
    <property type="entry name" value="DnaJ_CXXCXGXG"/>
    <property type="match status" value="1"/>
</dbReference>
<evidence type="ECO:0000256" key="7">
    <source>
        <dbReference type="ARBA" id="ARBA00023016"/>
    </source>
</evidence>
<dbReference type="SUPFAM" id="SSF49493">
    <property type="entry name" value="HSP40/DnaJ peptide-binding domain"/>
    <property type="match status" value="2"/>
</dbReference>
<evidence type="ECO:0000256" key="8">
    <source>
        <dbReference type="ARBA" id="ARBA00023186"/>
    </source>
</evidence>
<organism evidence="12">
    <name type="scientific">uncultured marine thaumarchaeote SAT1000_24_E05</name>
    <dbReference type="NCBI Taxonomy" id="1456397"/>
    <lineage>
        <taxon>Archaea</taxon>
        <taxon>Nitrososphaerota</taxon>
        <taxon>environmental samples</taxon>
    </lineage>
</organism>
<dbReference type="InterPro" id="IPR001623">
    <property type="entry name" value="DnaJ_domain"/>
</dbReference>
<dbReference type="GO" id="GO:0051082">
    <property type="term" value="F:unfolded protein binding"/>
    <property type="evidence" value="ECO:0007669"/>
    <property type="project" value="InterPro"/>
</dbReference>
<feature type="domain" description="J" evidence="10">
    <location>
        <begin position="6"/>
        <end position="70"/>
    </location>
</feature>
<dbReference type="InterPro" id="IPR036410">
    <property type="entry name" value="HSP_DnaJ_Cys-rich_dom_sf"/>
</dbReference>
<dbReference type="Gene3D" id="2.60.260.20">
    <property type="entry name" value="Urease metallochaperone UreE, N-terminal domain"/>
    <property type="match status" value="2"/>
</dbReference>
<dbReference type="PROSITE" id="PS51188">
    <property type="entry name" value="ZF_CR"/>
    <property type="match status" value="1"/>
</dbReference>
<dbReference type="SUPFAM" id="SSF57938">
    <property type="entry name" value="DnaJ/Hsp40 cysteine-rich domain"/>
    <property type="match status" value="1"/>
</dbReference>
<dbReference type="InterPro" id="IPR018253">
    <property type="entry name" value="DnaJ_domain_CS"/>
</dbReference>
<dbReference type="Gene3D" id="2.10.230.10">
    <property type="entry name" value="Heat shock protein DnaJ, cysteine-rich domain"/>
    <property type="match status" value="1"/>
</dbReference>
<dbReference type="GO" id="GO:0009408">
    <property type="term" value="P:response to heat"/>
    <property type="evidence" value="ECO:0007669"/>
    <property type="project" value="InterPro"/>
</dbReference>
<dbReference type="FunFam" id="2.10.230.10:FF:000002">
    <property type="entry name" value="Molecular chaperone DnaJ"/>
    <property type="match status" value="1"/>
</dbReference>
<evidence type="ECO:0000256" key="4">
    <source>
        <dbReference type="ARBA" id="ARBA00022737"/>
    </source>
</evidence>
<dbReference type="EMBL" id="KF901250">
    <property type="protein sequence ID" value="AIF24073.1"/>
    <property type="molecule type" value="Genomic_DNA"/>
</dbReference>
<dbReference type="GO" id="GO:0031072">
    <property type="term" value="F:heat shock protein binding"/>
    <property type="evidence" value="ECO:0007669"/>
    <property type="project" value="InterPro"/>
</dbReference>
<dbReference type="PRINTS" id="PR00625">
    <property type="entry name" value="JDOMAIN"/>
</dbReference>
<reference evidence="12" key="1">
    <citation type="journal article" date="2014" name="Genome Biol. Evol.">
        <title>Pangenome evidence for extensive interdomain horizontal transfer affecting lineage core and shell genes in uncultured planktonic thaumarchaeota and euryarchaeota.</title>
        <authorList>
            <person name="Deschamps P."/>
            <person name="Zivanovic Y."/>
            <person name="Moreira D."/>
            <person name="Rodriguez-Valera F."/>
            <person name="Lopez-Garcia P."/>
        </authorList>
    </citation>
    <scope>NUCLEOTIDE SEQUENCE</scope>
</reference>
<proteinExistence type="inferred from homology"/>
<dbReference type="InterPro" id="IPR008971">
    <property type="entry name" value="HSP40/DnaJ_pept-bd"/>
</dbReference>
<keyword evidence="4" id="KW-0677">Repeat</keyword>
<accession>A0A075ID94</accession>
<dbReference type="Pfam" id="PF01556">
    <property type="entry name" value="DnaJ_C"/>
    <property type="match status" value="1"/>
</dbReference>
<dbReference type="InterPro" id="IPR002939">
    <property type="entry name" value="DnaJ_C"/>
</dbReference>
<keyword evidence="3 9" id="KW-0479">Metal-binding</keyword>
<feature type="zinc finger region" description="CR-type" evidence="9">
    <location>
        <begin position="134"/>
        <end position="216"/>
    </location>
</feature>
<gene>
    <name evidence="12" type="primary">dnaJ</name>
</gene>
<dbReference type="InterPro" id="IPR001305">
    <property type="entry name" value="HSP_DnaJ_Cys-rich_dom"/>
</dbReference>
<dbReference type="InterPro" id="IPR012724">
    <property type="entry name" value="DnaJ"/>
</dbReference>
<evidence type="ECO:0000313" key="12">
    <source>
        <dbReference type="EMBL" id="AIF24073.1"/>
    </source>
</evidence>
<feature type="domain" description="CR-type" evidence="11">
    <location>
        <begin position="134"/>
        <end position="216"/>
    </location>
</feature>
<dbReference type="CDD" id="cd06257">
    <property type="entry name" value="DnaJ"/>
    <property type="match status" value="1"/>
</dbReference>
<protein>
    <submittedName>
        <fullName evidence="12">Chaperone protein (DnaJ)</fullName>
    </submittedName>
</protein>
<evidence type="ECO:0000256" key="9">
    <source>
        <dbReference type="PROSITE-ProRule" id="PRU00546"/>
    </source>
</evidence>
<dbReference type="PROSITE" id="PS00636">
    <property type="entry name" value="DNAJ_1"/>
    <property type="match status" value="1"/>
</dbReference>
<dbReference type="PANTHER" id="PTHR43096">
    <property type="entry name" value="DNAJ HOMOLOG 1, MITOCHONDRIAL-RELATED"/>
    <property type="match status" value="1"/>
</dbReference>
<keyword evidence="6 9" id="KW-0862">Zinc</keyword>
<dbReference type="FunFam" id="1.10.287.110:FF:000031">
    <property type="entry name" value="Molecular chaperone DnaJ"/>
    <property type="match status" value="1"/>
</dbReference>
<dbReference type="FunFam" id="2.60.260.20:FF:000005">
    <property type="entry name" value="Chaperone protein dnaJ 1, mitochondrial"/>
    <property type="match status" value="1"/>
</dbReference>
<keyword evidence="2" id="KW-0235">DNA replication</keyword>
<dbReference type="InterPro" id="IPR036869">
    <property type="entry name" value="J_dom_sf"/>
</dbReference>
<dbReference type="CDD" id="cd10719">
    <property type="entry name" value="DnaJ_zf"/>
    <property type="match status" value="1"/>
</dbReference>
<name>A0A075ID94_9ARCH</name>
<dbReference type="GO" id="GO:0005737">
    <property type="term" value="C:cytoplasm"/>
    <property type="evidence" value="ECO:0007669"/>
    <property type="project" value="TreeGrafter"/>
</dbReference>
<evidence type="ECO:0000256" key="2">
    <source>
        <dbReference type="ARBA" id="ARBA00022705"/>
    </source>
</evidence>
<dbReference type="NCBIfam" id="NF008035">
    <property type="entry name" value="PRK10767.1"/>
    <property type="match status" value="1"/>
</dbReference>
<evidence type="ECO:0000256" key="3">
    <source>
        <dbReference type="ARBA" id="ARBA00022723"/>
    </source>
</evidence>
<dbReference type="AlphaFoldDB" id="A0A075ID94"/>
<dbReference type="CDD" id="cd10747">
    <property type="entry name" value="DnaJ_C"/>
    <property type="match status" value="1"/>
</dbReference>
<evidence type="ECO:0000256" key="1">
    <source>
        <dbReference type="ARBA" id="ARBA00022490"/>
    </source>
</evidence>
<dbReference type="PANTHER" id="PTHR43096:SF10">
    <property type="entry name" value="CHAPERONE PROTEIN DNAJ A6, CHLOROPLASTIC"/>
    <property type="match status" value="1"/>
</dbReference>
<dbReference type="SUPFAM" id="SSF46565">
    <property type="entry name" value="Chaperone J-domain"/>
    <property type="match status" value="1"/>
</dbReference>
<dbReference type="SMART" id="SM00271">
    <property type="entry name" value="DnaJ"/>
    <property type="match status" value="1"/>
</dbReference>
<dbReference type="Pfam" id="PF00226">
    <property type="entry name" value="DnaJ"/>
    <property type="match status" value="1"/>
</dbReference>
<keyword evidence="1" id="KW-0963">Cytoplasm</keyword>
<evidence type="ECO:0000256" key="6">
    <source>
        <dbReference type="ARBA" id="ARBA00022833"/>
    </source>
</evidence>
<dbReference type="GO" id="GO:0008270">
    <property type="term" value="F:zinc ion binding"/>
    <property type="evidence" value="ECO:0007669"/>
    <property type="project" value="UniProtKB-KW"/>
</dbReference>
<dbReference type="GO" id="GO:0006260">
    <property type="term" value="P:DNA replication"/>
    <property type="evidence" value="ECO:0007669"/>
    <property type="project" value="UniProtKB-KW"/>
</dbReference>
<evidence type="ECO:0000256" key="5">
    <source>
        <dbReference type="ARBA" id="ARBA00022771"/>
    </source>
</evidence>
<dbReference type="HAMAP" id="MF_01152">
    <property type="entry name" value="DnaJ"/>
    <property type="match status" value="1"/>
</dbReference>
<evidence type="ECO:0000259" key="11">
    <source>
        <dbReference type="PROSITE" id="PS51188"/>
    </source>
</evidence>
<dbReference type="GO" id="GO:0005524">
    <property type="term" value="F:ATP binding"/>
    <property type="evidence" value="ECO:0007669"/>
    <property type="project" value="InterPro"/>
</dbReference>
<evidence type="ECO:0000259" key="10">
    <source>
        <dbReference type="PROSITE" id="PS50076"/>
    </source>
</evidence>